<protein>
    <submittedName>
        <fullName evidence="3">GPI ethanolamine phosphate transferase 2 (inferred by orthology to a human protein)</fullName>
    </submittedName>
</protein>
<dbReference type="SUPFAM" id="SSF53649">
    <property type="entry name" value="Alkaline phosphatase-like"/>
    <property type="match status" value="1"/>
</dbReference>
<evidence type="ECO:0000313" key="1">
    <source>
        <dbReference type="EMBL" id="VDL82113.1"/>
    </source>
</evidence>
<dbReference type="InterPro" id="IPR039527">
    <property type="entry name" value="PIGG/GPI7"/>
</dbReference>
<gene>
    <name evidence="1" type="ORF">NBR_LOCUS18388</name>
</gene>
<dbReference type="GO" id="GO:0006506">
    <property type="term" value="P:GPI anchor biosynthetic process"/>
    <property type="evidence" value="ECO:0007669"/>
    <property type="project" value="InterPro"/>
</dbReference>
<name>A0A0N4YMI6_NIPBR</name>
<dbReference type="EMBL" id="UYSL01023374">
    <property type="protein sequence ID" value="VDL82113.1"/>
    <property type="molecule type" value="Genomic_DNA"/>
</dbReference>
<dbReference type="PANTHER" id="PTHR23072:SF0">
    <property type="entry name" value="GPI ETHANOLAMINE PHOSPHATE TRANSFERASE 2"/>
    <property type="match status" value="1"/>
</dbReference>
<accession>A0A0N4YMI6</accession>
<dbReference type="STRING" id="27835.A0A0N4YMI6"/>
<dbReference type="Proteomes" id="UP000271162">
    <property type="component" value="Unassembled WGS sequence"/>
</dbReference>
<dbReference type="GO" id="GO:0005789">
    <property type="term" value="C:endoplasmic reticulum membrane"/>
    <property type="evidence" value="ECO:0007669"/>
    <property type="project" value="TreeGrafter"/>
</dbReference>
<reference evidence="1 2" key="2">
    <citation type="submission" date="2018-11" db="EMBL/GenBank/DDBJ databases">
        <authorList>
            <consortium name="Pathogen Informatics"/>
        </authorList>
    </citation>
    <scope>NUCLEOTIDE SEQUENCE [LARGE SCALE GENOMIC DNA]</scope>
</reference>
<evidence type="ECO:0000313" key="2">
    <source>
        <dbReference type="Proteomes" id="UP000271162"/>
    </source>
</evidence>
<dbReference type="PANTHER" id="PTHR23072">
    <property type="entry name" value="PHOSPHATIDYLINOSITOL GLYCAN-RELATED"/>
    <property type="match status" value="1"/>
</dbReference>
<proteinExistence type="predicted"/>
<dbReference type="InterPro" id="IPR017850">
    <property type="entry name" value="Alkaline_phosphatase_core_sf"/>
</dbReference>
<dbReference type="WBParaSite" id="NBR_0001838701-mRNA-1">
    <property type="protein sequence ID" value="NBR_0001838701-mRNA-1"/>
    <property type="gene ID" value="NBR_0001838701"/>
</dbReference>
<dbReference type="AlphaFoldDB" id="A0A0N4YMI6"/>
<organism evidence="3">
    <name type="scientific">Nippostrongylus brasiliensis</name>
    <name type="common">Rat hookworm</name>
    <dbReference type="NCBI Taxonomy" id="27835"/>
    <lineage>
        <taxon>Eukaryota</taxon>
        <taxon>Metazoa</taxon>
        <taxon>Ecdysozoa</taxon>
        <taxon>Nematoda</taxon>
        <taxon>Chromadorea</taxon>
        <taxon>Rhabditida</taxon>
        <taxon>Rhabditina</taxon>
        <taxon>Rhabditomorpha</taxon>
        <taxon>Strongyloidea</taxon>
        <taxon>Heligmosomidae</taxon>
        <taxon>Nippostrongylus</taxon>
    </lineage>
</organism>
<sequence>MRSSLAPTPAPVSSPTFDEDTNVTSDLMMLPDIYEVFSALLENWTEGCNSECFPDEFADHLVDGDLRVVLMVIDAWRLSFLTDDDSPMTFLRNSIQSGRAAAFAAAAQTPTVTMPRIQAVTSGVVPSLTSLLMNFFASEHTDDNWVNAAADDGRRIAFFGDDTWLRLFPNAFTQSDGVTSFFVSDYTEVQLFTSPLPCL</sequence>
<keyword evidence="2" id="KW-1185">Reference proteome</keyword>
<dbReference type="GO" id="GO:0051267">
    <property type="term" value="F:CP2 mannose-ethanolamine phosphotransferase activity"/>
    <property type="evidence" value="ECO:0007669"/>
    <property type="project" value="TreeGrafter"/>
</dbReference>
<evidence type="ECO:0000313" key="3">
    <source>
        <dbReference type="WBParaSite" id="NBR_0001838701-mRNA-1"/>
    </source>
</evidence>
<reference evidence="3" key="1">
    <citation type="submission" date="2017-02" db="UniProtKB">
        <authorList>
            <consortium name="WormBaseParasite"/>
        </authorList>
    </citation>
    <scope>IDENTIFICATION</scope>
</reference>
<dbReference type="Gene3D" id="3.40.720.10">
    <property type="entry name" value="Alkaline Phosphatase, subunit A"/>
    <property type="match status" value="1"/>
</dbReference>